<sequence>MRPLSLILQVYSHVLHVEFVAATDYANVAGLGSSSGCDGLFDVPIKSEDDNLGTTPAVDLALKLLD</sequence>
<organism evidence="1 2">
    <name type="scientific">Cichorium intybus</name>
    <name type="common">Chicory</name>
    <dbReference type="NCBI Taxonomy" id="13427"/>
    <lineage>
        <taxon>Eukaryota</taxon>
        <taxon>Viridiplantae</taxon>
        <taxon>Streptophyta</taxon>
        <taxon>Embryophyta</taxon>
        <taxon>Tracheophyta</taxon>
        <taxon>Spermatophyta</taxon>
        <taxon>Magnoliopsida</taxon>
        <taxon>eudicotyledons</taxon>
        <taxon>Gunneridae</taxon>
        <taxon>Pentapetalae</taxon>
        <taxon>asterids</taxon>
        <taxon>campanulids</taxon>
        <taxon>Asterales</taxon>
        <taxon>Asteraceae</taxon>
        <taxon>Cichorioideae</taxon>
        <taxon>Cichorieae</taxon>
        <taxon>Cichoriinae</taxon>
        <taxon>Cichorium</taxon>
    </lineage>
</organism>
<dbReference type="EMBL" id="CM042017">
    <property type="protein sequence ID" value="KAI3690754.1"/>
    <property type="molecule type" value="Genomic_DNA"/>
</dbReference>
<evidence type="ECO:0000313" key="2">
    <source>
        <dbReference type="Proteomes" id="UP001055811"/>
    </source>
</evidence>
<gene>
    <name evidence="1" type="ORF">L2E82_48961</name>
</gene>
<protein>
    <submittedName>
        <fullName evidence="1">Uncharacterized protein</fullName>
    </submittedName>
</protein>
<dbReference type="Proteomes" id="UP001055811">
    <property type="component" value="Linkage Group LG09"/>
</dbReference>
<reference evidence="2" key="1">
    <citation type="journal article" date="2022" name="Mol. Ecol. Resour.">
        <title>The genomes of chicory, endive, great burdock and yacon provide insights into Asteraceae palaeo-polyploidization history and plant inulin production.</title>
        <authorList>
            <person name="Fan W."/>
            <person name="Wang S."/>
            <person name="Wang H."/>
            <person name="Wang A."/>
            <person name="Jiang F."/>
            <person name="Liu H."/>
            <person name="Zhao H."/>
            <person name="Xu D."/>
            <person name="Zhang Y."/>
        </authorList>
    </citation>
    <scope>NUCLEOTIDE SEQUENCE [LARGE SCALE GENOMIC DNA]</scope>
    <source>
        <strain evidence="2">cv. Punajuju</strain>
    </source>
</reference>
<evidence type="ECO:0000313" key="1">
    <source>
        <dbReference type="EMBL" id="KAI3690754.1"/>
    </source>
</evidence>
<keyword evidence="2" id="KW-1185">Reference proteome</keyword>
<accession>A0ACB8YZD7</accession>
<name>A0ACB8YZD7_CICIN</name>
<comment type="caution">
    <text evidence="1">The sequence shown here is derived from an EMBL/GenBank/DDBJ whole genome shotgun (WGS) entry which is preliminary data.</text>
</comment>
<proteinExistence type="predicted"/>
<reference evidence="1 2" key="2">
    <citation type="journal article" date="2022" name="Mol. Ecol. Resour.">
        <title>The genomes of chicory, endive, great burdock and yacon provide insights into Asteraceae paleo-polyploidization history and plant inulin production.</title>
        <authorList>
            <person name="Fan W."/>
            <person name="Wang S."/>
            <person name="Wang H."/>
            <person name="Wang A."/>
            <person name="Jiang F."/>
            <person name="Liu H."/>
            <person name="Zhao H."/>
            <person name="Xu D."/>
            <person name="Zhang Y."/>
        </authorList>
    </citation>
    <scope>NUCLEOTIDE SEQUENCE [LARGE SCALE GENOMIC DNA]</scope>
    <source>
        <strain evidence="2">cv. Punajuju</strain>
        <tissue evidence="1">Leaves</tissue>
    </source>
</reference>